<dbReference type="Pfam" id="PF00078">
    <property type="entry name" value="RVT_1"/>
    <property type="match status" value="1"/>
</dbReference>
<dbReference type="PANTHER" id="PTHR47027">
    <property type="entry name" value="REVERSE TRANSCRIPTASE DOMAIN-CONTAINING PROTEIN"/>
    <property type="match status" value="1"/>
</dbReference>
<keyword evidence="1" id="KW-0812">Transmembrane</keyword>
<name>A0ABD3I009_9MARC</name>
<evidence type="ECO:0000259" key="2">
    <source>
        <dbReference type="PROSITE" id="PS50878"/>
    </source>
</evidence>
<keyword evidence="1" id="KW-1133">Transmembrane helix</keyword>
<reference evidence="3 4" key="1">
    <citation type="submission" date="2024-09" db="EMBL/GenBank/DDBJ databases">
        <title>Chromosome-scale assembly of Riccia sorocarpa.</title>
        <authorList>
            <person name="Paukszto L."/>
        </authorList>
    </citation>
    <scope>NUCLEOTIDE SEQUENCE [LARGE SCALE GENOMIC DNA]</scope>
    <source>
        <strain evidence="3">LP-2024</strain>
        <tissue evidence="3">Aerial parts of the thallus</tissue>
    </source>
</reference>
<feature type="transmembrane region" description="Helical" evidence="1">
    <location>
        <begin position="203"/>
        <end position="221"/>
    </location>
</feature>
<protein>
    <recommendedName>
        <fullName evidence="2">Reverse transcriptase domain-containing protein</fullName>
    </recommendedName>
</protein>
<dbReference type="PANTHER" id="PTHR47027:SF20">
    <property type="entry name" value="REVERSE TRANSCRIPTASE-LIKE PROTEIN WITH RNA-DIRECTED DNA POLYMERASE DOMAIN"/>
    <property type="match status" value="1"/>
</dbReference>
<feature type="domain" description="Reverse transcriptase" evidence="2">
    <location>
        <begin position="1"/>
        <end position="140"/>
    </location>
</feature>
<evidence type="ECO:0000256" key="1">
    <source>
        <dbReference type="SAM" id="Phobius"/>
    </source>
</evidence>
<dbReference type="AlphaFoldDB" id="A0ABD3I009"/>
<keyword evidence="1" id="KW-0472">Membrane</keyword>
<dbReference type="SUPFAM" id="SSF56672">
    <property type="entry name" value="DNA/RNA polymerases"/>
    <property type="match status" value="1"/>
</dbReference>
<evidence type="ECO:0000313" key="3">
    <source>
        <dbReference type="EMBL" id="KAL3696384.1"/>
    </source>
</evidence>
<feature type="transmembrane region" description="Helical" evidence="1">
    <location>
        <begin position="227"/>
        <end position="246"/>
    </location>
</feature>
<dbReference type="PROSITE" id="PS50878">
    <property type="entry name" value="RT_POL"/>
    <property type="match status" value="1"/>
</dbReference>
<evidence type="ECO:0000313" key="4">
    <source>
        <dbReference type="Proteomes" id="UP001633002"/>
    </source>
</evidence>
<organism evidence="3 4">
    <name type="scientific">Riccia sorocarpa</name>
    <dbReference type="NCBI Taxonomy" id="122646"/>
    <lineage>
        <taxon>Eukaryota</taxon>
        <taxon>Viridiplantae</taxon>
        <taxon>Streptophyta</taxon>
        <taxon>Embryophyta</taxon>
        <taxon>Marchantiophyta</taxon>
        <taxon>Marchantiopsida</taxon>
        <taxon>Marchantiidae</taxon>
        <taxon>Marchantiales</taxon>
        <taxon>Ricciaceae</taxon>
        <taxon>Riccia</taxon>
    </lineage>
</organism>
<dbReference type="InterPro" id="IPR000477">
    <property type="entry name" value="RT_dom"/>
</dbReference>
<sequence>MSRLMIQLGVPVELVNSIASLYRKVVVKIDNNDKGTQSTLGVIQGCPLSHTLFGLVVDHLYWRMEEQDIGVQLGTHKIKMLLFADDVALVAADADEMRRHIANLEDFCVEARMKVNLLKTKWLCIGGRTQEVFQFRGEVVEECKGYKYLGVELAANLSWSQCLQSRVCNGLKSLFSLWGKCENIKLFSWPLRSRLFDAVVRPVLLYEFVIGSIGVSVYLVFDCRELVVVKIELGLVLVLFTIRVLVAEFDICGRFVEIRWGYLLWKAHLD</sequence>
<dbReference type="EMBL" id="JBJQOH010000002">
    <property type="protein sequence ID" value="KAL3696384.1"/>
    <property type="molecule type" value="Genomic_DNA"/>
</dbReference>
<keyword evidence="4" id="KW-1185">Reference proteome</keyword>
<accession>A0ABD3I009</accession>
<dbReference type="Proteomes" id="UP001633002">
    <property type="component" value="Unassembled WGS sequence"/>
</dbReference>
<comment type="caution">
    <text evidence="3">The sequence shown here is derived from an EMBL/GenBank/DDBJ whole genome shotgun (WGS) entry which is preliminary data.</text>
</comment>
<gene>
    <name evidence="3" type="ORF">R1sor_010460</name>
</gene>
<proteinExistence type="predicted"/>
<dbReference type="InterPro" id="IPR043502">
    <property type="entry name" value="DNA/RNA_pol_sf"/>
</dbReference>